<keyword evidence="3" id="KW-1185">Reference proteome</keyword>
<keyword evidence="1" id="KW-1133">Transmembrane helix</keyword>
<keyword evidence="1" id="KW-0812">Transmembrane</keyword>
<protein>
    <submittedName>
        <fullName evidence="2">Uncharacterized protein</fullName>
    </submittedName>
</protein>
<feature type="transmembrane region" description="Helical" evidence="1">
    <location>
        <begin position="6"/>
        <end position="29"/>
    </location>
</feature>
<accession>A0A0C2MH23</accession>
<gene>
    <name evidence="2" type="ORF">RF11_02782</name>
</gene>
<dbReference type="EMBL" id="JWZT01003531">
    <property type="protein sequence ID" value="KII66461.1"/>
    <property type="molecule type" value="Genomic_DNA"/>
</dbReference>
<proteinExistence type="predicted"/>
<dbReference type="AlphaFoldDB" id="A0A0C2MH23"/>
<evidence type="ECO:0000313" key="2">
    <source>
        <dbReference type="EMBL" id="KII66461.1"/>
    </source>
</evidence>
<organism evidence="2 3">
    <name type="scientific">Thelohanellus kitauei</name>
    <name type="common">Myxosporean</name>
    <dbReference type="NCBI Taxonomy" id="669202"/>
    <lineage>
        <taxon>Eukaryota</taxon>
        <taxon>Metazoa</taxon>
        <taxon>Cnidaria</taxon>
        <taxon>Myxozoa</taxon>
        <taxon>Myxosporea</taxon>
        <taxon>Bivalvulida</taxon>
        <taxon>Platysporina</taxon>
        <taxon>Myxobolidae</taxon>
        <taxon>Thelohanellus</taxon>
    </lineage>
</organism>
<reference evidence="2 3" key="1">
    <citation type="journal article" date="2014" name="Genome Biol. Evol.">
        <title>The genome of the myxosporean Thelohanellus kitauei shows adaptations to nutrient acquisition within its fish host.</title>
        <authorList>
            <person name="Yang Y."/>
            <person name="Xiong J."/>
            <person name="Zhou Z."/>
            <person name="Huo F."/>
            <person name="Miao W."/>
            <person name="Ran C."/>
            <person name="Liu Y."/>
            <person name="Zhang J."/>
            <person name="Feng J."/>
            <person name="Wang M."/>
            <person name="Wang M."/>
            <person name="Wang L."/>
            <person name="Yao B."/>
        </authorList>
    </citation>
    <scope>NUCLEOTIDE SEQUENCE [LARGE SCALE GENOMIC DNA]</scope>
    <source>
        <strain evidence="2">Wuqing</strain>
    </source>
</reference>
<comment type="caution">
    <text evidence="2">The sequence shown here is derived from an EMBL/GenBank/DDBJ whole genome shotgun (WGS) entry which is preliminary data.</text>
</comment>
<keyword evidence="1" id="KW-0472">Membrane</keyword>
<evidence type="ECO:0000256" key="1">
    <source>
        <dbReference type="SAM" id="Phobius"/>
    </source>
</evidence>
<evidence type="ECO:0000313" key="3">
    <source>
        <dbReference type="Proteomes" id="UP000031668"/>
    </source>
</evidence>
<name>A0A0C2MH23_THEKT</name>
<sequence>MTFRPVYAIAPVFSFFFLCFVAFFIFVIIRMCRRLENPSDVTVIQDYSWNPAHPGMYPIPNPNYYNPYPQPYMPAHNIAQPVPGVVVSVHPDYGSVPGYGQYPR</sequence>
<dbReference type="Proteomes" id="UP000031668">
    <property type="component" value="Unassembled WGS sequence"/>
</dbReference>